<keyword evidence="2" id="KW-1185">Reference proteome</keyword>
<evidence type="ECO:0000313" key="1">
    <source>
        <dbReference type="EMBL" id="MDK3073072.1"/>
    </source>
</evidence>
<evidence type="ECO:0000313" key="2">
    <source>
        <dbReference type="Proteomes" id="UP001227126"/>
    </source>
</evidence>
<dbReference type="SUPFAM" id="SSF52540">
    <property type="entry name" value="P-loop containing nucleoside triphosphate hydrolases"/>
    <property type="match status" value="1"/>
</dbReference>
<name>A0ABT7FD76_9RHOB</name>
<dbReference type="InterPro" id="IPR027417">
    <property type="entry name" value="P-loop_NTPase"/>
</dbReference>
<comment type="caution">
    <text evidence="1">The sequence shown here is derived from an EMBL/GenBank/DDBJ whole genome shotgun (WGS) entry which is preliminary data.</text>
</comment>
<protein>
    <recommendedName>
        <fullName evidence="3">Sulfotransferase family protein</fullName>
    </recommendedName>
</protein>
<dbReference type="RefSeq" id="WP_284485011.1">
    <property type="nucleotide sequence ID" value="NZ_JASNJE010000007.1"/>
</dbReference>
<evidence type="ECO:0008006" key="3">
    <source>
        <dbReference type="Google" id="ProtNLM"/>
    </source>
</evidence>
<proteinExistence type="predicted"/>
<accession>A0ABT7FD76</accession>
<dbReference type="EMBL" id="JASNJE010000007">
    <property type="protein sequence ID" value="MDK3073072.1"/>
    <property type="molecule type" value="Genomic_DNA"/>
</dbReference>
<reference evidence="1 2" key="1">
    <citation type="submission" date="2023-05" db="EMBL/GenBank/DDBJ databases">
        <title>Sedimentitalea sp. nov. JM2-8.</title>
        <authorList>
            <person name="Huang J."/>
        </authorList>
    </citation>
    <scope>NUCLEOTIDE SEQUENCE [LARGE SCALE GENOMIC DNA]</scope>
    <source>
        <strain evidence="1 2">JM2-8</strain>
    </source>
</reference>
<gene>
    <name evidence="1" type="ORF">QO034_08130</name>
</gene>
<sequence length="298" mass="33003">MKKAVFIHAGAHRTGTSSFQACLSENRGCLDALGYDLAYPGRDGVPGGSLRLRLPRPRHGEKRIPEFAAGVRNRLAELSPDPSRRLILSEENLAGPMHHLYEGRFFPAARKRFRTLAAALDAPPDHLVFVVRSYADLYVSAHRKRAEDNAVAPFCELVPHFMAMDRGWPGLLADLRDHLKPARLTVLAYEGRGESRALLQTLVPGLASADLAEPAVPMNQSATDAALDAVQSRYHAGDKLRRREWRTILNDHSHETASTGFAAFPDRERALLEDLYHADLARLSGMGGITFRRHVPLP</sequence>
<organism evidence="1 2">
    <name type="scientific">Sedimentitalea xiamensis</name>
    <dbReference type="NCBI Taxonomy" id="3050037"/>
    <lineage>
        <taxon>Bacteria</taxon>
        <taxon>Pseudomonadati</taxon>
        <taxon>Pseudomonadota</taxon>
        <taxon>Alphaproteobacteria</taxon>
        <taxon>Rhodobacterales</taxon>
        <taxon>Paracoccaceae</taxon>
        <taxon>Sedimentitalea</taxon>
    </lineage>
</organism>
<dbReference type="Proteomes" id="UP001227126">
    <property type="component" value="Unassembled WGS sequence"/>
</dbReference>